<keyword evidence="2" id="KW-1133">Transmembrane helix</keyword>
<keyword evidence="5" id="KW-1185">Reference proteome</keyword>
<dbReference type="SUPFAM" id="SSF55073">
    <property type="entry name" value="Nucleotide cyclase"/>
    <property type="match status" value="1"/>
</dbReference>
<dbReference type="Proteomes" id="UP000294678">
    <property type="component" value="Unassembled WGS sequence"/>
</dbReference>
<dbReference type="InterPro" id="IPR013783">
    <property type="entry name" value="Ig-like_fold"/>
</dbReference>
<comment type="caution">
    <text evidence="4">The sequence shown here is derived from an EMBL/GenBank/DDBJ whole genome shotgun (WGS) entry which is preliminary data.</text>
</comment>
<dbReference type="InterPro" id="IPR029787">
    <property type="entry name" value="Nucleotide_cyclase"/>
</dbReference>
<dbReference type="EMBL" id="SOBG01000004">
    <property type="protein sequence ID" value="TDT70470.1"/>
    <property type="molecule type" value="Genomic_DNA"/>
</dbReference>
<dbReference type="PROSITE" id="PS50887">
    <property type="entry name" value="GGDEF"/>
    <property type="match status" value="1"/>
</dbReference>
<feature type="coiled-coil region" evidence="1">
    <location>
        <begin position="978"/>
        <end position="1005"/>
    </location>
</feature>
<reference evidence="4 5" key="1">
    <citation type="submission" date="2019-03" db="EMBL/GenBank/DDBJ databases">
        <title>Genomic Encyclopedia of Type Strains, Phase IV (KMG-IV): sequencing the most valuable type-strain genomes for metagenomic binning, comparative biology and taxonomic classification.</title>
        <authorList>
            <person name="Goeker M."/>
        </authorList>
    </citation>
    <scope>NUCLEOTIDE SEQUENCE [LARGE SCALE GENOMIC DNA]</scope>
    <source>
        <strain evidence="4 5">DSM 100055</strain>
    </source>
</reference>
<name>A0AA46DYX5_9FUSO</name>
<organism evidence="4 5">
    <name type="scientific">Hypnocyclicus thermotrophus</name>
    <dbReference type="NCBI Taxonomy" id="1627895"/>
    <lineage>
        <taxon>Bacteria</taxon>
        <taxon>Fusobacteriati</taxon>
        <taxon>Fusobacteriota</taxon>
        <taxon>Fusobacteriia</taxon>
        <taxon>Fusobacteriales</taxon>
        <taxon>Fusobacteriaceae</taxon>
        <taxon>Hypnocyclicus</taxon>
    </lineage>
</organism>
<keyword evidence="2" id="KW-0812">Transmembrane</keyword>
<proteinExistence type="predicted"/>
<dbReference type="SMART" id="SM00267">
    <property type="entry name" value="GGDEF"/>
    <property type="match status" value="1"/>
</dbReference>
<dbReference type="Pfam" id="PF07494">
    <property type="entry name" value="Reg_prop"/>
    <property type="match status" value="1"/>
</dbReference>
<dbReference type="Gene3D" id="3.30.70.270">
    <property type="match status" value="1"/>
</dbReference>
<dbReference type="InterPro" id="IPR011123">
    <property type="entry name" value="Y_Y_Y"/>
</dbReference>
<sequence>MKKIFFIFLLIYNIIFSYGNIQDFEKLNFKSGLISNNVNSITSDSNSIIWFATDNGLSSYDGYNFKNFQVNIFEKNSIPINDITSIVNYNEFMIMLHKKTLVFYNIVKNIFFSIPLSPKQREEFNSKKILIKNNNIYVATNKGLKILLDFTKNNFVFSKFNDLSINDFIFYNDETLLLATNKGLYNFNTSNYSLKKIKNFSNIENIYSIKNNIVFYTNNKLYYTDINGNIKNKIYLEDTFNKIYIDSNNVTWLAGNKKLYYVKNNHLYFFSNKIIKDIYETQNNILWFSVKNEGIYYKNISNDNFDINQNYQNVNKVYLKQNNLFIATNNGLFINDEEIIFDKIIDFKVTHNKIIAYNKNKIYFIDPNTFLVTQTEILNEEIFSLEIYKNTLFLSTENNLYQINLITNEFKPLDKYFPIDSIFTGKRVYLNLNISNHSLFMIVKNVGFVEYDILKNKFKIHNKLKVGNKTYFIKDITSYNIKNNCIYFTSLSAGLLKLNLSDDKLFLISKKIIGEKINDILFLNNNIWLINNTNLLKYSLFNDELFTFTSEDGLLNTRYNHLFYYKNTLFLSGENGYIKFNPINIIIKNNKSKIIFRELNLLNSNQTIDITYTKDITITKANNNFEICFALLEYKQNKNYNYMIKLEGYDKSWKSLGNYNKVKYTNLPAGKYKLNITYIDNNGILSKNSSFINLTIKYPFYYNKYFILFIILLTIFIIIYFINYFIKIRELKIENKLSNLSLLLSTSLDLDTVIHDFLKKLCETFKMNESTLMLNLDDKCTKFVYKYSIDKLYNTLSDEKVILDIFDKNLSLEKLTNGDKIFYKSYIEYKGLHIDFFIPDKFRGALIVPYKNKNGQKILKKLEKILKQAIISINNATLYRNISKFANYDTLTNIYNRRYFIDILSHILEQTKRYSHKLAIVLIDIDYFKKINDTYGHDIGDKVLVEFSKEIQNNIRKSDIFARYGGEEFILALPETNFKEAFNLAERLKNKIEQLKIEVNSTTKISFTASFGLAMYVNEEKLDDIIKKADVALYKAKNSGRNNVKSYNEICNLF</sequence>
<dbReference type="InterPro" id="IPR043128">
    <property type="entry name" value="Rev_trsase/Diguanyl_cyclase"/>
</dbReference>
<dbReference type="AlphaFoldDB" id="A0AA46DYX5"/>
<dbReference type="InterPro" id="IPR000160">
    <property type="entry name" value="GGDEF_dom"/>
</dbReference>
<dbReference type="PANTHER" id="PTHR45138">
    <property type="entry name" value="REGULATORY COMPONENTS OF SENSORY TRANSDUCTION SYSTEM"/>
    <property type="match status" value="1"/>
</dbReference>
<dbReference type="PANTHER" id="PTHR45138:SF9">
    <property type="entry name" value="DIGUANYLATE CYCLASE DGCM-RELATED"/>
    <property type="match status" value="1"/>
</dbReference>
<dbReference type="Gene3D" id="2.60.40.10">
    <property type="entry name" value="Immunoglobulins"/>
    <property type="match status" value="1"/>
</dbReference>
<dbReference type="RefSeq" id="WP_166667355.1">
    <property type="nucleotide sequence ID" value="NZ_SOBG01000004.1"/>
</dbReference>
<dbReference type="SUPFAM" id="SSF63829">
    <property type="entry name" value="Calcium-dependent phosphotriesterase"/>
    <property type="match status" value="1"/>
</dbReference>
<dbReference type="NCBIfam" id="TIGR00254">
    <property type="entry name" value="GGDEF"/>
    <property type="match status" value="1"/>
</dbReference>
<protein>
    <submittedName>
        <fullName evidence="4">Diguanylate cyclase (GGDEF)-like protein</fullName>
    </submittedName>
</protein>
<evidence type="ECO:0000256" key="2">
    <source>
        <dbReference type="SAM" id="Phobius"/>
    </source>
</evidence>
<accession>A0AA46DYX5</accession>
<dbReference type="CDD" id="cd01949">
    <property type="entry name" value="GGDEF"/>
    <property type="match status" value="1"/>
</dbReference>
<dbReference type="FunFam" id="3.30.70.270:FF:000001">
    <property type="entry name" value="Diguanylate cyclase domain protein"/>
    <property type="match status" value="1"/>
</dbReference>
<evidence type="ECO:0000256" key="1">
    <source>
        <dbReference type="SAM" id="Coils"/>
    </source>
</evidence>
<feature type="transmembrane region" description="Helical" evidence="2">
    <location>
        <begin position="705"/>
        <end position="726"/>
    </location>
</feature>
<feature type="domain" description="GGDEF" evidence="3">
    <location>
        <begin position="916"/>
        <end position="1049"/>
    </location>
</feature>
<dbReference type="GO" id="GO:0052621">
    <property type="term" value="F:diguanylate cyclase activity"/>
    <property type="evidence" value="ECO:0007669"/>
    <property type="project" value="TreeGrafter"/>
</dbReference>
<dbReference type="InterPro" id="IPR050469">
    <property type="entry name" value="Diguanylate_Cyclase"/>
</dbReference>
<keyword evidence="2" id="KW-0472">Membrane</keyword>
<dbReference type="GO" id="GO:0005886">
    <property type="term" value="C:plasma membrane"/>
    <property type="evidence" value="ECO:0007669"/>
    <property type="project" value="TreeGrafter"/>
</dbReference>
<gene>
    <name evidence="4" type="ORF">EV215_1015</name>
</gene>
<evidence type="ECO:0000259" key="3">
    <source>
        <dbReference type="PROSITE" id="PS50887"/>
    </source>
</evidence>
<dbReference type="GO" id="GO:1902201">
    <property type="term" value="P:negative regulation of bacterial-type flagellum-dependent cell motility"/>
    <property type="evidence" value="ECO:0007669"/>
    <property type="project" value="TreeGrafter"/>
</dbReference>
<evidence type="ECO:0000313" key="4">
    <source>
        <dbReference type="EMBL" id="TDT70470.1"/>
    </source>
</evidence>
<dbReference type="Pfam" id="PF07495">
    <property type="entry name" value="Y_Y_Y"/>
    <property type="match status" value="1"/>
</dbReference>
<evidence type="ECO:0000313" key="5">
    <source>
        <dbReference type="Proteomes" id="UP000294678"/>
    </source>
</evidence>
<dbReference type="Gene3D" id="2.130.10.10">
    <property type="entry name" value="YVTN repeat-like/Quinoprotein amine dehydrogenase"/>
    <property type="match status" value="2"/>
</dbReference>
<dbReference type="Pfam" id="PF00990">
    <property type="entry name" value="GGDEF"/>
    <property type="match status" value="1"/>
</dbReference>
<dbReference type="InterPro" id="IPR015943">
    <property type="entry name" value="WD40/YVTN_repeat-like_dom_sf"/>
</dbReference>
<dbReference type="InterPro" id="IPR011110">
    <property type="entry name" value="Reg_prop"/>
</dbReference>
<dbReference type="GO" id="GO:0043709">
    <property type="term" value="P:cell adhesion involved in single-species biofilm formation"/>
    <property type="evidence" value="ECO:0007669"/>
    <property type="project" value="TreeGrafter"/>
</dbReference>
<keyword evidence="1" id="KW-0175">Coiled coil</keyword>